<evidence type="ECO:0000256" key="4">
    <source>
        <dbReference type="ARBA" id="ARBA00023180"/>
    </source>
</evidence>
<dbReference type="InterPro" id="IPR002126">
    <property type="entry name" value="Cadherin-like_dom"/>
</dbReference>
<evidence type="ECO:0000256" key="5">
    <source>
        <dbReference type="PROSITE-ProRule" id="PRU00043"/>
    </source>
</evidence>
<gene>
    <name evidence="7" type="ORF">OS493_033481</name>
</gene>
<dbReference type="InterPro" id="IPR050174">
    <property type="entry name" value="Protocadherin/Cadherin-CA"/>
</dbReference>
<evidence type="ECO:0000256" key="2">
    <source>
        <dbReference type="ARBA" id="ARBA00022692"/>
    </source>
</evidence>
<dbReference type="PANTHER" id="PTHR24028:SF316">
    <property type="entry name" value="NEURAL-CADHERIN-LIKE"/>
    <property type="match status" value="1"/>
</dbReference>
<dbReference type="AlphaFoldDB" id="A0A9W9ZMC6"/>
<dbReference type="OrthoDB" id="5963868at2759"/>
<dbReference type="PANTHER" id="PTHR24028">
    <property type="entry name" value="CADHERIN-87A"/>
    <property type="match status" value="1"/>
</dbReference>
<dbReference type="GO" id="GO:0007156">
    <property type="term" value="P:homophilic cell adhesion via plasma membrane adhesion molecules"/>
    <property type="evidence" value="ECO:0007669"/>
    <property type="project" value="InterPro"/>
</dbReference>
<organism evidence="7 8">
    <name type="scientific">Desmophyllum pertusum</name>
    <dbReference type="NCBI Taxonomy" id="174260"/>
    <lineage>
        <taxon>Eukaryota</taxon>
        <taxon>Metazoa</taxon>
        <taxon>Cnidaria</taxon>
        <taxon>Anthozoa</taxon>
        <taxon>Hexacorallia</taxon>
        <taxon>Scleractinia</taxon>
        <taxon>Caryophylliina</taxon>
        <taxon>Caryophylliidae</taxon>
        <taxon>Desmophyllum</taxon>
    </lineage>
</organism>
<name>A0A9W9ZMC6_9CNID</name>
<accession>A0A9W9ZMC6</accession>
<evidence type="ECO:0000259" key="6">
    <source>
        <dbReference type="PROSITE" id="PS50268"/>
    </source>
</evidence>
<keyword evidence="4" id="KW-0325">Glycoprotein</keyword>
<dbReference type="PROSITE" id="PS50268">
    <property type="entry name" value="CADHERIN_2"/>
    <property type="match status" value="1"/>
</dbReference>
<evidence type="ECO:0000313" key="8">
    <source>
        <dbReference type="Proteomes" id="UP001163046"/>
    </source>
</evidence>
<dbReference type="InterPro" id="IPR015919">
    <property type="entry name" value="Cadherin-like_sf"/>
</dbReference>
<dbReference type="GO" id="GO:0005509">
    <property type="term" value="F:calcium ion binding"/>
    <property type="evidence" value="ECO:0007669"/>
    <property type="project" value="UniProtKB-UniRule"/>
</dbReference>
<dbReference type="EMBL" id="MU825917">
    <property type="protein sequence ID" value="KAJ7382689.1"/>
    <property type="molecule type" value="Genomic_DNA"/>
</dbReference>
<evidence type="ECO:0000313" key="7">
    <source>
        <dbReference type="EMBL" id="KAJ7382689.1"/>
    </source>
</evidence>
<keyword evidence="3" id="KW-0472">Membrane</keyword>
<keyword evidence="2" id="KW-0812">Transmembrane</keyword>
<dbReference type="CDD" id="cd11304">
    <property type="entry name" value="Cadherin_repeat"/>
    <property type="match status" value="1"/>
</dbReference>
<dbReference type="SMART" id="SM00112">
    <property type="entry name" value="CA"/>
    <property type="match status" value="1"/>
</dbReference>
<dbReference type="Gene3D" id="2.60.40.60">
    <property type="entry name" value="Cadherins"/>
    <property type="match status" value="1"/>
</dbReference>
<comment type="subcellular location">
    <subcellularLocation>
        <location evidence="1">Membrane</location>
        <topology evidence="1">Single-pass membrane protein</topology>
    </subcellularLocation>
</comment>
<dbReference type="GO" id="GO:0005886">
    <property type="term" value="C:plasma membrane"/>
    <property type="evidence" value="ECO:0007669"/>
    <property type="project" value="TreeGrafter"/>
</dbReference>
<proteinExistence type="predicted"/>
<dbReference type="Proteomes" id="UP001163046">
    <property type="component" value="Unassembled WGS sequence"/>
</dbReference>
<reference evidence="7" key="1">
    <citation type="submission" date="2023-01" db="EMBL/GenBank/DDBJ databases">
        <title>Genome assembly of the deep-sea coral Lophelia pertusa.</title>
        <authorList>
            <person name="Herrera S."/>
            <person name="Cordes E."/>
        </authorList>
    </citation>
    <scope>NUCLEOTIDE SEQUENCE</scope>
    <source>
        <strain evidence="7">USNM1676648</strain>
        <tissue evidence="7">Polyp</tissue>
    </source>
</reference>
<protein>
    <recommendedName>
        <fullName evidence="6">Cadherin domain-containing protein</fullName>
    </recommendedName>
</protein>
<feature type="domain" description="Cadherin" evidence="6">
    <location>
        <begin position="103"/>
        <end position="218"/>
    </location>
</feature>
<dbReference type="SUPFAM" id="SSF49313">
    <property type="entry name" value="Cadherin-like"/>
    <property type="match status" value="1"/>
</dbReference>
<keyword evidence="8" id="KW-1185">Reference proteome</keyword>
<keyword evidence="3" id="KW-1133">Transmembrane helix</keyword>
<evidence type="ECO:0000256" key="1">
    <source>
        <dbReference type="ARBA" id="ARBA00004167"/>
    </source>
</evidence>
<evidence type="ECO:0000256" key="3">
    <source>
        <dbReference type="ARBA" id="ARBA00022989"/>
    </source>
</evidence>
<comment type="caution">
    <text evidence="7">The sequence shown here is derived from an EMBL/GenBank/DDBJ whole genome shotgun (WGS) entry which is preliminary data.</text>
</comment>
<keyword evidence="5" id="KW-0106">Calcium</keyword>
<sequence length="447" mass="48852">MEDVIRFVIMESALVKYQATLNQVTSVMISMSVHQMVEKDHAVTFVRTQLVGITASALQENQAGETSNIWDVFDNELGNYYCRRTNIGKWRTGLPDVNEAPSEIALSATSVRENEPDAVVGKVTVSDPDHGQHHQCTVHDFTGDVGSSTGTPSQFFTVDASLNLKTLHGLNFEAQHSLDIVINCSDVVANSLFKTQLFTILVKDVNEIPSDLCSEPILIGLKTSIGAVIAVLHGEDPDNENAIHNDPSNHSVVVKIKQQLTYSLSPEQNSWPFGIKNNSLFKSGAISHSQNFTLGVQVKDNGIIVASFSSKGYQYSMSKTPPTLEILLEPSQVSVKADNGTVVGVLTTVTQNSGETFTYKLVDEAQLPFSVDGNKLVVAKKDGLDFQVSSSEEALIPISIISKGNMSEPIRESFYVRVICKCHNVSSLSKLIVCSLHLLLDRKFHLT</sequence>